<feature type="region of interest" description="Disordered" evidence="1">
    <location>
        <begin position="79"/>
        <end position="105"/>
    </location>
</feature>
<dbReference type="Proteomes" id="UP001589627">
    <property type="component" value="Unassembled WGS sequence"/>
</dbReference>
<dbReference type="EMBL" id="JBHLZP010000006">
    <property type="protein sequence ID" value="MFB9830992.1"/>
    <property type="molecule type" value="Genomic_DNA"/>
</dbReference>
<reference evidence="3 4" key="1">
    <citation type="submission" date="2024-09" db="EMBL/GenBank/DDBJ databases">
        <authorList>
            <person name="Sun Q."/>
            <person name="Mori K."/>
        </authorList>
    </citation>
    <scope>NUCLEOTIDE SEQUENCE [LARGE SCALE GENOMIC DNA]</scope>
    <source>
        <strain evidence="3 4">TBRC 0563</strain>
    </source>
</reference>
<feature type="transmembrane region" description="Helical" evidence="2">
    <location>
        <begin position="6"/>
        <end position="32"/>
    </location>
</feature>
<sequence>MISTSTAQLALIVTAWLGTLLIVCVTLMYVLVTRLIDKTDGTDIPRVLPELRPLLITLAHGLLQPIDTIATLLGGRIGTRVEPPDGPDGPVQADNGIGRTRGEEA</sequence>
<keyword evidence="2" id="KW-1133">Transmembrane helix</keyword>
<protein>
    <submittedName>
        <fullName evidence="3">Uncharacterized protein</fullName>
    </submittedName>
</protein>
<evidence type="ECO:0000313" key="4">
    <source>
        <dbReference type="Proteomes" id="UP001589627"/>
    </source>
</evidence>
<organism evidence="3 4">
    <name type="scientific">Actinoallomurus acaciae</name>
    <dbReference type="NCBI Taxonomy" id="502577"/>
    <lineage>
        <taxon>Bacteria</taxon>
        <taxon>Bacillati</taxon>
        <taxon>Actinomycetota</taxon>
        <taxon>Actinomycetes</taxon>
        <taxon>Streptosporangiales</taxon>
        <taxon>Thermomonosporaceae</taxon>
        <taxon>Actinoallomurus</taxon>
    </lineage>
</organism>
<name>A0ABV5Y957_9ACTN</name>
<evidence type="ECO:0000256" key="2">
    <source>
        <dbReference type="SAM" id="Phobius"/>
    </source>
</evidence>
<keyword evidence="4" id="KW-1185">Reference proteome</keyword>
<accession>A0ABV5Y957</accession>
<comment type="caution">
    <text evidence="3">The sequence shown here is derived from an EMBL/GenBank/DDBJ whole genome shotgun (WGS) entry which is preliminary data.</text>
</comment>
<keyword evidence="2" id="KW-0472">Membrane</keyword>
<dbReference type="RefSeq" id="WP_378194171.1">
    <property type="nucleotide sequence ID" value="NZ_JBHLZP010000006.1"/>
</dbReference>
<gene>
    <name evidence="3" type="ORF">ACFFNX_02155</name>
</gene>
<evidence type="ECO:0000256" key="1">
    <source>
        <dbReference type="SAM" id="MobiDB-lite"/>
    </source>
</evidence>
<keyword evidence="2" id="KW-0812">Transmembrane</keyword>
<proteinExistence type="predicted"/>
<evidence type="ECO:0000313" key="3">
    <source>
        <dbReference type="EMBL" id="MFB9830992.1"/>
    </source>
</evidence>